<dbReference type="KEGG" id="tng:GSTEN00025317G001"/>
<dbReference type="PROSITE" id="PS50030">
    <property type="entry name" value="UBA"/>
    <property type="match status" value="3"/>
</dbReference>
<dbReference type="Gene3D" id="1.10.8.10">
    <property type="entry name" value="DNA helicase RuvA subunit, C-terminal domain"/>
    <property type="match status" value="3"/>
</dbReference>
<dbReference type="CDD" id="cd14293">
    <property type="entry name" value="UBA3_NUB1"/>
    <property type="match status" value="1"/>
</dbReference>
<dbReference type="PANTHER" id="PTHR12948:SF3">
    <property type="entry name" value="NEDD8 ULTIMATE BUSTER 1"/>
    <property type="match status" value="1"/>
</dbReference>
<reference evidence="2" key="2">
    <citation type="submission" date="2004-02" db="EMBL/GenBank/DDBJ databases">
        <authorList>
            <consortium name="Genoscope"/>
            <consortium name="Whitehead Institute Centre for Genome Research"/>
        </authorList>
    </citation>
    <scope>NUCLEOTIDE SEQUENCE</scope>
</reference>
<dbReference type="InterPro" id="IPR015940">
    <property type="entry name" value="UBA"/>
</dbReference>
<feature type="non-terminal residue" evidence="2">
    <location>
        <position position="323"/>
    </location>
</feature>
<feature type="domain" description="UBA" evidence="1">
    <location>
        <begin position="189"/>
        <end position="234"/>
    </location>
</feature>
<feature type="domain" description="UBA" evidence="1">
    <location>
        <begin position="138"/>
        <end position="178"/>
    </location>
</feature>
<dbReference type="EMBL" id="CAAE01014764">
    <property type="protein sequence ID" value="CAG05336.1"/>
    <property type="molecule type" value="Genomic_DNA"/>
</dbReference>
<evidence type="ECO:0000259" key="1">
    <source>
        <dbReference type="PROSITE" id="PS50030"/>
    </source>
</evidence>
<name>Q4S1Z6_TETNG</name>
<evidence type="ECO:0000313" key="2">
    <source>
        <dbReference type="EMBL" id="CAG05336.1"/>
    </source>
</evidence>
<dbReference type="OrthoDB" id="434245at2759"/>
<accession>Q4S1Z6</accession>
<proteinExistence type="predicted"/>
<dbReference type="GO" id="GO:2000058">
    <property type="term" value="P:regulation of ubiquitin-dependent protein catabolic process"/>
    <property type="evidence" value="ECO:0007669"/>
    <property type="project" value="TreeGrafter"/>
</dbReference>
<sequence>MGFHEKGRSLMKKKQFENALSHLLQADHHFSKCGSALLSSVDNFAVLQLDIVWCYRALEALSCLDDAKKRLQRAEDGFLQCYGQQQQRLLMIKGNTGREEVLFLRLYLLQSLLFYIEGNDVLAKRQLDKVESLYSRVSLDSDKMTQLMTMGFTEREARLGLRACQGDVEDATIHISNQRQEQMEQRQRERQKRSRRLEVISVLTELGYSRKEASRAAHLADGDVDKACGILLDSGPPVGSSDEGPSADKLEQLLYLGFERDSSKTALRRTGGDVQAAAQLLEDNELVKEVLEDICLHEEDYLDLTLEEETELINTMKGYLNSG</sequence>
<protein>
    <submittedName>
        <fullName evidence="2">(spotted green pufferfish) hypothetical protein</fullName>
    </submittedName>
</protein>
<dbReference type="SUPFAM" id="SSF46934">
    <property type="entry name" value="UBA-like"/>
    <property type="match status" value="3"/>
</dbReference>
<dbReference type="InterPro" id="IPR039749">
    <property type="entry name" value="NUB1"/>
</dbReference>
<feature type="domain" description="UBA" evidence="1">
    <location>
        <begin position="240"/>
        <end position="284"/>
    </location>
</feature>
<reference evidence="2" key="1">
    <citation type="journal article" date="2004" name="Nature">
        <title>Genome duplication in the teleost fish Tetraodon nigroviridis reveals the early vertebrate proto-karyotype.</title>
        <authorList>
            <person name="Jaillon O."/>
            <person name="Aury J.-M."/>
            <person name="Brunet F."/>
            <person name="Petit J.-L."/>
            <person name="Stange-Thomann N."/>
            <person name="Mauceli E."/>
            <person name="Bouneau L."/>
            <person name="Fischer C."/>
            <person name="Ozouf-Costaz C."/>
            <person name="Bernot A."/>
            <person name="Nicaud S."/>
            <person name="Jaffe D."/>
            <person name="Fisher S."/>
            <person name="Lutfalla G."/>
            <person name="Dossat C."/>
            <person name="Segurens B."/>
            <person name="Dasilva C."/>
            <person name="Salanoubat M."/>
            <person name="Levy M."/>
            <person name="Boudet N."/>
            <person name="Castellano S."/>
            <person name="Anthouard V."/>
            <person name="Jubin C."/>
            <person name="Castelli V."/>
            <person name="Katinka M."/>
            <person name="Vacherie B."/>
            <person name="Biemont C."/>
            <person name="Skalli Z."/>
            <person name="Cattolico L."/>
            <person name="Poulain J."/>
            <person name="De Berardinis V."/>
            <person name="Cruaud C."/>
            <person name="Duprat S."/>
            <person name="Brottier P."/>
            <person name="Coutanceau J.-P."/>
            <person name="Gouzy J."/>
            <person name="Parra G."/>
            <person name="Lardier G."/>
            <person name="Chapple C."/>
            <person name="McKernan K.J."/>
            <person name="McEwan P."/>
            <person name="Bosak S."/>
            <person name="Kellis M."/>
            <person name="Volff J.-N."/>
            <person name="Guigo R."/>
            <person name="Zody M.C."/>
            <person name="Mesirov J."/>
            <person name="Lindblad-Toh K."/>
            <person name="Birren B."/>
            <person name="Nusbaum C."/>
            <person name="Kahn D."/>
            <person name="Robinson-Rechavi M."/>
            <person name="Laudet V."/>
            <person name="Schachter V."/>
            <person name="Quetier F."/>
            <person name="Saurin W."/>
            <person name="Scarpelli C."/>
            <person name="Wincker P."/>
            <person name="Lander E.S."/>
            <person name="Weissenbach J."/>
            <person name="Roest Crollius H."/>
        </authorList>
    </citation>
    <scope>NUCLEOTIDE SEQUENCE [LARGE SCALE GENOMIC DNA]</scope>
</reference>
<dbReference type="InterPro" id="IPR009060">
    <property type="entry name" value="UBA-like_sf"/>
</dbReference>
<comment type="caution">
    <text evidence="2">The sequence shown here is derived from an EMBL/GenBank/DDBJ whole genome shotgun (WGS) entry which is preliminary data.</text>
</comment>
<dbReference type="CDD" id="cd14291">
    <property type="entry name" value="UBA1_NUB1_like"/>
    <property type="match status" value="1"/>
</dbReference>
<dbReference type="PANTHER" id="PTHR12948">
    <property type="entry name" value="NEDD8 ULTIMATE BUSTER-1 BS4 PROTEIN"/>
    <property type="match status" value="1"/>
</dbReference>
<dbReference type="Pfam" id="PF00627">
    <property type="entry name" value="UBA"/>
    <property type="match status" value="2"/>
</dbReference>
<dbReference type="SMART" id="SM00165">
    <property type="entry name" value="UBA"/>
    <property type="match status" value="3"/>
</dbReference>
<organism evidence="2">
    <name type="scientific">Tetraodon nigroviridis</name>
    <name type="common">Spotted green pufferfish</name>
    <name type="synonym">Chelonodon nigroviridis</name>
    <dbReference type="NCBI Taxonomy" id="99883"/>
    <lineage>
        <taxon>Eukaryota</taxon>
        <taxon>Metazoa</taxon>
        <taxon>Chordata</taxon>
        <taxon>Craniata</taxon>
        <taxon>Vertebrata</taxon>
        <taxon>Euteleostomi</taxon>
        <taxon>Actinopterygii</taxon>
        <taxon>Neopterygii</taxon>
        <taxon>Teleostei</taxon>
        <taxon>Neoteleostei</taxon>
        <taxon>Acanthomorphata</taxon>
        <taxon>Eupercaria</taxon>
        <taxon>Tetraodontiformes</taxon>
        <taxon>Tetradontoidea</taxon>
        <taxon>Tetraodontidae</taxon>
        <taxon>Tetraodon</taxon>
    </lineage>
</organism>
<dbReference type="AlphaFoldDB" id="Q4S1Z6"/>
<gene>
    <name evidence="2" type="ORF">GSTENG00025317001</name>
</gene>